<dbReference type="Proteomes" id="UP000249057">
    <property type="component" value="Unassembled WGS sequence"/>
</dbReference>
<reference evidence="1" key="1">
    <citation type="submission" date="2018-02" db="EMBL/GenBank/DDBJ databases">
        <title>The genomes of Aspergillus section Nigri reveals drivers in fungal speciation.</title>
        <authorList>
            <consortium name="DOE Joint Genome Institute"/>
            <person name="Vesth T.C."/>
            <person name="Nybo J."/>
            <person name="Theobald S."/>
            <person name="Brandl J."/>
            <person name="Frisvad J.C."/>
            <person name="Nielsen K.F."/>
            <person name="Lyhne E.K."/>
            <person name="Kogle M.E."/>
            <person name="Kuo A."/>
            <person name="Riley R."/>
            <person name="Clum A."/>
            <person name="Nolan M."/>
            <person name="Lipzen A."/>
            <person name="Salamov A."/>
            <person name="Henrissat B."/>
            <person name="Wiebenga A."/>
            <person name="De vries R.P."/>
            <person name="Grigoriev I.V."/>
            <person name="Mortensen U.H."/>
            <person name="Andersen M.R."/>
            <person name="Baker S.E."/>
        </authorList>
    </citation>
    <scope>NUCLEOTIDE SEQUENCE</scope>
    <source>
        <strain evidence="1">CBS 621.78</strain>
    </source>
</reference>
<gene>
    <name evidence="1" type="ORF">BO95DRAFT_504354</name>
</gene>
<keyword evidence="2" id="KW-1185">Reference proteome</keyword>
<protein>
    <submittedName>
        <fullName evidence="1">FAD-binding domain-containing protein</fullName>
    </submittedName>
</protein>
<evidence type="ECO:0000313" key="2">
    <source>
        <dbReference type="Proteomes" id="UP000249057"/>
    </source>
</evidence>
<proteinExistence type="predicted"/>
<sequence>MVHFLCATACALSVLSQLGTACTVRTSSAPSTLVNRDWTAAEIAPRLGPLLSEGSSIFGPTDSRWASATERYDTYTEPHVEVVVQPGQESDIPIIIEFANNNSISFLAVNRGHGMTTTQWTFHGIKIDLSLLRNLTVSPGGQTAWIQGGGWASEVIGDLWDQGYVMTTGSAECPGILGVGLGGGHGRLEGMYGLMSDNFVTLNVVLANGTMLNVSNTSHPDLFWAMKGAGHNFGVVTSFEIKIYPRPMENWYYKINTWTEDHLETVFTELAAFHANGNYTSDMAVNYGMYMLDTSLNVTDRGQADPEAKPIIWWSFVYAGSQADAQQYLDPFDAIPALTVSDGSVPYNQIADKTGTGLTSGLCADGYAHVHYTSGLQTWNQYPVFAGSAVVMEDYAHQGVAAVDSDSSAFPWRDRSLLNFISMTYASNETIDQPALDWAAQTKALWEEGDPSLRPSTYVNYAHGDESLESMYGYESWRLTRLRALKAQFDPESRFNYYNPITTTKSG</sequence>
<name>A0ACD1FZB0_9EURO</name>
<organism evidence="1 2">
    <name type="scientific">Aspergillus brunneoviolaceus CBS 621.78</name>
    <dbReference type="NCBI Taxonomy" id="1450534"/>
    <lineage>
        <taxon>Eukaryota</taxon>
        <taxon>Fungi</taxon>
        <taxon>Dikarya</taxon>
        <taxon>Ascomycota</taxon>
        <taxon>Pezizomycotina</taxon>
        <taxon>Eurotiomycetes</taxon>
        <taxon>Eurotiomycetidae</taxon>
        <taxon>Eurotiales</taxon>
        <taxon>Aspergillaceae</taxon>
        <taxon>Aspergillus</taxon>
        <taxon>Aspergillus subgen. Circumdati</taxon>
    </lineage>
</organism>
<evidence type="ECO:0000313" key="1">
    <source>
        <dbReference type="EMBL" id="RAH42320.1"/>
    </source>
</evidence>
<accession>A0ACD1FZB0</accession>
<dbReference type="EMBL" id="KZ825375">
    <property type="protein sequence ID" value="RAH42320.1"/>
    <property type="molecule type" value="Genomic_DNA"/>
</dbReference>